<dbReference type="GO" id="GO:0010207">
    <property type="term" value="P:photosystem II assembly"/>
    <property type="evidence" value="ECO:0007669"/>
    <property type="project" value="InterPro"/>
</dbReference>
<protein>
    <submittedName>
        <fullName evidence="8">Uncharacterized protein</fullName>
    </submittedName>
</protein>
<dbReference type="InterPro" id="IPR011250">
    <property type="entry name" value="OMP/PagP_B-barrel"/>
</dbReference>
<dbReference type="InterPro" id="IPR002628">
    <property type="entry name" value="PsbO"/>
</dbReference>
<evidence type="ECO:0000256" key="1">
    <source>
        <dbReference type="ARBA" id="ARBA00004334"/>
    </source>
</evidence>
<dbReference type="Proteomes" id="UP000828251">
    <property type="component" value="Unassembled WGS sequence"/>
</dbReference>
<dbReference type="GO" id="GO:0009535">
    <property type="term" value="C:chloroplast thylakoid membrane"/>
    <property type="evidence" value="ECO:0007669"/>
    <property type="project" value="UniProtKB-SubCell"/>
</dbReference>
<dbReference type="GO" id="GO:0009654">
    <property type="term" value="C:photosystem II oxygen evolving complex"/>
    <property type="evidence" value="ECO:0007669"/>
    <property type="project" value="InterPro"/>
</dbReference>
<dbReference type="EMBL" id="JAIQCV010000011">
    <property type="protein sequence ID" value="KAH1047712.1"/>
    <property type="molecule type" value="Genomic_DNA"/>
</dbReference>
<evidence type="ECO:0000256" key="2">
    <source>
        <dbReference type="ARBA" id="ARBA00009838"/>
    </source>
</evidence>
<evidence type="ECO:0000313" key="9">
    <source>
        <dbReference type="Proteomes" id="UP000828251"/>
    </source>
</evidence>
<reference evidence="8 9" key="1">
    <citation type="journal article" date="2021" name="Plant Biotechnol. J.">
        <title>Multi-omics assisted identification of the key and species-specific regulatory components of drought-tolerant mechanisms in Gossypium stocksii.</title>
        <authorList>
            <person name="Yu D."/>
            <person name="Ke L."/>
            <person name="Zhang D."/>
            <person name="Wu Y."/>
            <person name="Sun Y."/>
            <person name="Mei J."/>
            <person name="Sun J."/>
            <person name="Sun Y."/>
        </authorList>
    </citation>
    <scope>NUCLEOTIDE SEQUENCE [LARGE SCALE GENOMIC DNA]</scope>
    <source>
        <strain evidence="9">cv. E1</strain>
        <tissue evidence="8">Leaf</tissue>
    </source>
</reference>
<comment type="caution">
    <text evidence="8">The sequence shown here is derived from an EMBL/GenBank/DDBJ whole genome shotgun (WGS) entry which is preliminary data.</text>
</comment>
<keyword evidence="9" id="KW-1185">Reference proteome</keyword>
<evidence type="ECO:0000256" key="5">
    <source>
        <dbReference type="ARBA" id="ARBA00023136"/>
    </source>
</evidence>
<evidence type="ECO:0000256" key="6">
    <source>
        <dbReference type="ARBA" id="ARBA00023211"/>
    </source>
</evidence>
<keyword evidence="4" id="KW-0793">Thylakoid</keyword>
<name>A0A9D3ULY8_9ROSI</name>
<dbReference type="Pfam" id="PF01716">
    <property type="entry name" value="MSP"/>
    <property type="match status" value="1"/>
</dbReference>
<evidence type="ECO:0000313" key="8">
    <source>
        <dbReference type="EMBL" id="KAH1047712.1"/>
    </source>
</evidence>
<dbReference type="SUPFAM" id="SSF56925">
    <property type="entry name" value="OMPA-like"/>
    <property type="match status" value="1"/>
</dbReference>
<keyword evidence="7" id="KW-0604">Photosystem II</keyword>
<dbReference type="GO" id="GO:0042549">
    <property type="term" value="P:photosystem II stabilization"/>
    <property type="evidence" value="ECO:0007669"/>
    <property type="project" value="InterPro"/>
</dbReference>
<comment type="subcellular location">
    <subcellularLocation>
        <location evidence="1">Plastid</location>
        <location evidence="1">Chloroplast thylakoid membrane</location>
    </subcellularLocation>
</comment>
<keyword evidence="6" id="KW-0464">Manganese</keyword>
<keyword evidence="5" id="KW-0472">Membrane</keyword>
<keyword evidence="3" id="KW-0602">Photosynthesis</keyword>
<dbReference type="GO" id="GO:0010242">
    <property type="term" value="F:oxygen evolving activity"/>
    <property type="evidence" value="ECO:0007669"/>
    <property type="project" value="InterPro"/>
</dbReference>
<evidence type="ECO:0000256" key="3">
    <source>
        <dbReference type="ARBA" id="ARBA00022531"/>
    </source>
</evidence>
<proteinExistence type="inferred from homology"/>
<sequence length="301" mass="33526">MAAPLQATTTFMQPTKVGVPSRTNVQRRSFPGVSKGFGLEHVVNGARLTCSLQIDHLKDLAQKCVDTTKIAGFALATFALVEASAEGVPKMLSYDEIQSKTYMKCQTIDGGVDSFAFKPGKYYAKKFCLEPTSFIVKAEGVSKNAPPEFQNIKLMTRLTYTLDEIDGPFKVSPDGTIKSRRKMESIMLLLQSSSLAVNVCYSFSPSSNWLHQANPRALVETSSYCPTMVHLSWTRKEKVVRLVTTMQWPCLMVEKLSSPNSRIGLLAKLLNTYTSLYSYPCRKLVQYLNTTLMSEVFVLHS</sequence>
<dbReference type="PANTHER" id="PTHR34058">
    <property type="entry name" value="OXYGEN-EVOLVING ENHANCER PROTEIN 1-2, CHLOROPLASTIC"/>
    <property type="match status" value="1"/>
</dbReference>
<organism evidence="8 9">
    <name type="scientific">Gossypium stocksii</name>
    <dbReference type="NCBI Taxonomy" id="47602"/>
    <lineage>
        <taxon>Eukaryota</taxon>
        <taxon>Viridiplantae</taxon>
        <taxon>Streptophyta</taxon>
        <taxon>Embryophyta</taxon>
        <taxon>Tracheophyta</taxon>
        <taxon>Spermatophyta</taxon>
        <taxon>Magnoliopsida</taxon>
        <taxon>eudicotyledons</taxon>
        <taxon>Gunneridae</taxon>
        <taxon>Pentapetalae</taxon>
        <taxon>rosids</taxon>
        <taxon>malvids</taxon>
        <taxon>Malvales</taxon>
        <taxon>Malvaceae</taxon>
        <taxon>Malvoideae</taxon>
        <taxon>Gossypium</taxon>
    </lineage>
</organism>
<evidence type="ECO:0000256" key="4">
    <source>
        <dbReference type="ARBA" id="ARBA00023078"/>
    </source>
</evidence>
<dbReference type="Gene3D" id="2.40.160.30">
    <property type="entry name" value="Photosystem II, cytochrome c-550 precursor"/>
    <property type="match status" value="1"/>
</dbReference>
<comment type="similarity">
    <text evidence="2">Belongs to the PsbO family.</text>
</comment>
<dbReference type="AlphaFoldDB" id="A0A9D3ULY8"/>
<gene>
    <name evidence="8" type="ORF">J1N35_038496</name>
</gene>
<accession>A0A9D3ULY8</accession>
<evidence type="ECO:0000256" key="7">
    <source>
        <dbReference type="ARBA" id="ARBA00023276"/>
    </source>
</evidence>